<gene>
    <name evidence="1" type="ORF">IFM89_028698</name>
</gene>
<reference evidence="1 2" key="1">
    <citation type="submission" date="2020-10" db="EMBL/GenBank/DDBJ databases">
        <title>The Coptis chinensis genome and diversification of protoberbering-type alkaloids.</title>
        <authorList>
            <person name="Wang B."/>
            <person name="Shu S."/>
            <person name="Song C."/>
            <person name="Liu Y."/>
        </authorList>
    </citation>
    <scope>NUCLEOTIDE SEQUENCE [LARGE SCALE GENOMIC DNA]</scope>
    <source>
        <strain evidence="1">HL-2020</strain>
        <tissue evidence="1">Leaf</tissue>
    </source>
</reference>
<evidence type="ECO:0000313" key="1">
    <source>
        <dbReference type="EMBL" id="KAF9611274.1"/>
    </source>
</evidence>
<organism evidence="1 2">
    <name type="scientific">Coptis chinensis</name>
    <dbReference type="NCBI Taxonomy" id="261450"/>
    <lineage>
        <taxon>Eukaryota</taxon>
        <taxon>Viridiplantae</taxon>
        <taxon>Streptophyta</taxon>
        <taxon>Embryophyta</taxon>
        <taxon>Tracheophyta</taxon>
        <taxon>Spermatophyta</taxon>
        <taxon>Magnoliopsida</taxon>
        <taxon>Ranunculales</taxon>
        <taxon>Ranunculaceae</taxon>
        <taxon>Coptidoideae</taxon>
        <taxon>Coptis</taxon>
    </lineage>
</organism>
<dbReference type="PANTHER" id="PTHR46710:SF1">
    <property type="entry name" value="ARM REPEAT PROTEIN INTERACTING WITH ABF2"/>
    <property type="match status" value="1"/>
</dbReference>
<dbReference type="InterPro" id="IPR016024">
    <property type="entry name" value="ARM-type_fold"/>
</dbReference>
<dbReference type="Proteomes" id="UP000631114">
    <property type="component" value="Unassembled WGS sequence"/>
</dbReference>
<proteinExistence type="predicted"/>
<dbReference type="SUPFAM" id="SSF48371">
    <property type="entry name" value="ARM repeat"/>
    <property type="match status" value="1"/>
</dbReference>
<sequence>MVFSASEVYKVDDIFFIGRHMARAGIPGPFIVLHAGPQPFDSFPYLLVSLLARTQRSSEPQLLPYLAEKNSKNYDISLEVHIVQRGVVRPLVKMLQSPDTQLREMYAKKHWEITAELPIYLANSLNYLRLEWQNIGAMEILQQFDWEVPDWVHLLLCMSVGVIGNLVHSSPNIKKDVLVAGALQPVIGLLRSVCVVAMLQSPDTQLRKMSASALGRLAQVCLVHNLPNGLNPQSSITLTSSHLVGLKSSLCRDEENVKAIDRLFADMGDSYVEFIATVYLAARVVVFGGSGLEVKTTCARTASEAVMVDLLGHDGHLEEALNLAATMLIEPNGGMWGALLGACQIHGNPTIPEVAANHMFDLEPNSIGNYIMLSNIYAVA</sequence>
<dbReference type="AlphaFoldDB" id="A0A835M217"/>
<comment type="caution">
    <text evidence="1">The sequence shown here is derived from an EMBL/GenBank/DDBJ whole genome shotgun (WGS) entry which is preliminary data.</text>
</comment>
<dbReference type="SUPFAM" id="SSF53686">
    <property type="entry name" value="Tryptophan synthase beta subunit-like PLP-dependent enzymes"/>
    <property type="match status" value="1"/>
</dbReference>
<name>A0A835M217_9MAGN</name>
<accession>A0A835M217</accession>
<dbReference type="InterPro" id="IPR011989">
    <property type="entry name" value="ARM-like"/>
</dbReference>
<dbReference type="InterPro" id="IPR036052">
    <property type="entry name" value="TrpB-like_PALP_sf"/>
</dbReference>
<dbReference type="Gene3D" id="1.25.10.10">
    <property type="entry name" value="Leucine-rich Repeat Variant"/>
    <property type="match status" value="1"/>
</dbReference>
<dbReference type="EMBL" id="JADFTS010000004">
    <property type="protein sequence ID" value="KAF9611274.1"/>
    <property type="molecule type" value="Genomic_DNA"/>
</dbReference>
<dbReference type="PANTHER" id="PTHR46710">
    <property type="entry name" value="ARM REPEAT PROTEIN INTERACTING WITH ABF2"/>
    <property type="match status" value="1"/>
</dbReference>
<protein>
    <submittedName>
        <fullName evidence="1">Uncharacterized protein</fullName>
    </submittedName>
</protein>
<evidence type="ECO:0000313" key="2">
    <source>
        <dbReference type="Proteomes" id="UP000631114"/>
    </source>
</evidence>
<keyword evidence="2" id="KW-1185">Reference proteome</keyword>
<dbReference type="InterPro" id="IPR044282">
    <property type="entry name" value="ABAP1/ARIA"/>
</dbReference>